<feature type="compositionally biased region" description="Polar residues" evidence="1">
    <location>
        <begin position="33"/>
        <end position="48"/>
    </location>
</feature>
<comment type="caution">
    <text evidence="2">The sequence shown here is derived from an EMBL/GenBank/DDBJ whole genome shotgun (WGS) entry which is preliminary data.</text>
</comment>
<evidence type="ECO:0000256" key="1">
    <source>
        <dbReference type="SAM" id="MobiDB-lite"/>
    </source>
</evidence>
<evidence type="ECO:0000313" key="2">
    <source>
        <dbReference type="EMBL" id="KAL3310386.1"/>
    </source>
</evidence>
<protein>
    <submittedName>
        <fullName evidence="2">Uncharacterized protein</fullName>
    </submittedName>
</protein>
<accession>A0ABD2PX24</accession>
<reference evidence="2 3" key="1">
    <citation type="submission" date="2024-11" db="EMBL/GenBank/DDBJ databases">
        <title>Adaptive evolution of stress response genes in parasites aligns with host niche diversity.</title>
        <authorList>
            <person name="Hahn C."/>
            <person name="Resl P."/>
        </authorList>
    </citation>
    <scope>NUCLEOTIDE SEQUENCE [LARGE SCALE GENOMIC DNA]</scope>
    <source>
        <strain evidence="2">EGGRZ-B1_66</strain>
        <tissue evidence="2">Body</tissue>
    </source>
</reference>
<sequence length="302" mass="33751">MSLSRQRTHVSIDVDERADAVNEMVLKQRNPTRYQHVPRSSSHSTALSQKLRPNDDIPTLRHLRSRSSALSSSMSSLNEPVVVKPKICKNTVRSNLLQNREMAASDTNLSAHPQRKQDGPTRFSPSNRHAASASSTNLSSHKPPLLKLGQSRLTTHKPLNHFNCMSETENRWLRELECGWISEPNATVASPVSIRKEEERAQHRLSSIAQLPQAFAALMTRSLVMAVHDTQVAFDAATPGSDLDTSAHLKQLCDLSYVMRAQLQIPLLLISSESLLNLQVCSLPNFRKSHHRDEILSAGWPQ</sequence>
<gene>
    <name evidence="2" type="ORF">Ciccas_011050</name>
</gene>
<feature type="compositionally biased region" description="Polar residues" evidence="1">
    <location>
        <begin position="123"/>
        <end position="140"/>
    </location>
</feature>
<feature type="region of interest" description="Disordered" evidence="1">
    <location>
        <begin position="33"/>
        <end position="76"/>
    </location>
</feature>
<dbReference type="Proteomes" id="UP001626550">
    <property type="component" value="Unassembled WGS sequence"/>
</dbReference>
<proteinExistence type="predicted"/>
<dbReference type="AlphaFoldDB" id="A0ABD2PX24"/>
<organism evidence="2 3">
    <name type="scientific">Cichlidogyrus casuarinus</name>
    <dbReference type="NCBI Taxonomy" id="1844966"/>
    <lineage>
        <taxon>Eukaryota</taxon>
        <taxon>Metazoa</taxon>
        <taxon>Spiralia</taxon>
        <taxon>Lophotrochozoa</taxon>
        <taxon>Platyhelminthes</taxon>
        <taxon>Monogenea</taxon>
        <taxon>Monopisthocotylea</taxon>
        <taxon>Dactylogyridea</taxon>
        <taxon>Ancyrocephalidae</taxon>
        <taxon>Cichlidogyrus</taxon>
    </lineage>
</organism>
<feature type="region of interest" description="Disordered" evidence="1">
    <location>
        <begin position="105"/>
        <end position="145"/>
    </location>
</feature>
<feature type="compositionally biased region" description="Low complexity" evidence="1">
    <location>
        <begin position="66"/>
        <end position="76"/>
    </location>
</feature>
<name>A0ABD2PX24_9PLAT</name>
<keyword evidence="3" id="KW-1185">Reference proteome</keyword>
<evidence type="ECO:0000313" key="3">
    <source>
        <dbReference type="Proteomes" id="UP001626550"/>
    </source>
</evidence>
<dbReference type="EMBL" id="JBJKFK010003002">
    <property type="protein sequence ID" value="KAL3310386.1"/>
    <property type="molecule type" value="Genomic_DNA"/>
</dbReference>